<protein>
    <submittedName>
        <fullName evidence="2">Alcohol dehydrogenase, zinc-containing</fullName>
    </submittedName>
</protein>
<dbReference type="AlphaFoldDB" id="A4VNG5"/>
<dbReference type="EMBL" id="CP000304">
    <property type="protein sequence ID" value="ABP80516.1"/>
    <property type="molecule type" value="Genomic_DNA"/>
</dbReference>
<name>A4VNG5_STUS1</name>
<dbReference type="Gene3D" id="3.90.180.10">
    <property type="entry name" value="Medium-chain alcohol dehydrogenases, catalytic domain"/>
    <property type="match status" value="1"/>
</dbReference>
<organism evidence="2 3">
    <name type="scientific">Stutzerimonas stutzeri (strain A1501)</name>
    <name type="common">Pseudomonas stutzeri</name>
    <dbReference type="NCBI Taxonomy" id="379731"/>
    <lineage>
        <taxon>Bacteria</taxon>
        <taxon>Pseudomonadati</taxon>
        <taxon>Pseudomonadota</taxon>
        <taxon>Gammaproteobacteria</taxon>
        <taxon>Pseudomonadales</taxon>
        <taxon>Pseudomonadaceae</taxon>
        <taxon>Stutzerimonas</taxon>
    </lineage>
</organism>
<dbReference type="PANTHER" id="PTHR45033">
    <property type="match status" value="1"/>
</dbReference>
<evidence type="ECO:0000259" key="1">
    <source>
        <dbReference type="SMART" id="SM00829"/>
    </source>
</evidence>
<sequence>MGGSGAALDRLLRLRRASRSRVDALSTMAIEVSSWRSCRCRIGYAVRHSRGGFDDSNDADAGRCPGRSTRSGEVFMSHKAIFVQPGGGYERVIVGTSEAARPEAGEITVRLRANSLNYHDFAVVSGMWGPSEPRIPMADGAGEVVAVGSGVTEFAVGDAVVSTFFPDWLAGEPLVEGFATVPGDGVDGYAREMVTARATSFTHAPKGYSHAEASTLTTAGLTAWRALMADGKLKPGDSVLIQGTGGVSIFALQFAKMAGATVIATSSSDAKLERLREMGADHLINYRTTPAWGETVRELTDGRGVDHVIEVGGPATLAQSMVAARIGGHISVIGILTGIAGELQLVPALVRQLRLQGVLVGSRTQQQEMIRAIDANGIRPVIDKRFALDEIVEAFRYQESNQHFGKICLEF</sequence>
<dbReference type="InterPro" id="IPR052711">
    <property type="entry name" value="Zinc_ADH-like"/>
</dbReference>
<dbReference type="InterPro" id="IPR011032">
    <property type="entry name" value="GroES-like_sf"/>
</dbReference>
<dbReference type="CDD" id="cd08276">
    <property type="entry name" value="MDR7"/>
    <property type="match status" value="1"/>
</dbReference>
<dbReference type="Pfam" id="PF08240">
    <property type="entry name" value="ADH_N"/>
    <property type="match status" value="1"/>
</dbReference>
<dbReference type="GO" id="GO:0016491">
    <property type="term" value="F:oxidoreductase activity"/>
    <property type="evidence" value="ECO:0007669"/>
    <property type="project" value="InterPro"/>
</dbReference>
<proteinExistence type="predicted"/>
<dbReference type="Proteomes" id="UP000000233">
    <property type="component" value="Chromosome"/>
</dbReference>
<dbReference type="HOGENOM" id="CLU_026673_3_4_6"/>
<dbReference type="SUPFAM" id="SSF50129">
    <property type="entry name" value="GroES-like"/>
    <property type="match status" value="1"/>
</dbReference>
<feature type="domain" description="Enoyl reductase (ER)" evidence="1">
    <location>
        <begin position="87"/>
        <end position="409"/>
    </location>
</feature>
<dbReference type="InterPro" id="IPR020843">
    <property type="entry name" value="ER"/>
</dbReference>
<evidence type="ECO:0000313" key="3">
    <source>
        <dbReference type="Proteomes" id="UP000000233"/>
    </source>
</evidence>
<dbReference type="PANTHER" id="PTHR45033:SF2">
    <property type="entry name" value="ZINC-TYPE ALCOHOL DEHYDROGENASE-LIKE PROTEIN C1773.06C"/>
    <property type="match status" value="1"/>
</dbReference>
<reference evidence="2 3" key="1">
    <citation type="journal article" date="2008" name="Proc. Natl. Acad. Sci. U.S.A.">
        <title>Nitrogen fixation island and rhizosphere competence traits in the genome of root-associated Pseudomonas stutzeri A1501.</title>
        <authorList>
            <person name="Yan Y."/>
            <person name="Yang J."/>
            <person name="Dou Y."/>
            <person name="Chen M."/>
            <person name="Ping S."/>
            <person name="Peng J."/>
            <person name="Lu W."/>
            <person name="Zhang W."/>
            <person name="Yao Z."/>
            <person name="Li H."/>
            <person name="Liu W."/>
            <person name="He S."/>
            <person name="Geng L."/>
            <person name="Zhang X."/>
            <person name="Yang F."/>
            <person name="Yu H."/>
            <person name="Zhan Y."/>
            <person name="Li D."/>
            <person name="Lin Z."/>
            <person name="Wang Y."/>
            <person name="Elmerich C."/>
            <person name="Lin M."/>
            <person name="Jin Q."/>
        </authorList>
    </citation>
    <scope>NUCLEOTIDE SEQUENCE [LARGE SCALE GENOMIC DNA]</scope>
    <source>
        <strain evidence="2 3">A1501</strain>
    </source>
</reference>
<accession>A4VNG5</accession>
<dbReference type="Gene3D" id="3.40.50.720">
    <property type="entry name" value="NAD(P)-binding Rossmann-like Domain"/>
    <property type="match status" value="1"/>
</dbReference>
<dbReference type="KEGG" id="psa:PST_2871"/>
<dbReference type="eggNOG" id="COG0604">
    <property type="taxonomic scope" value="Bacteria"/>
</dbReference>
<dbReference type="InterPro" id="IPR036291">
    <property type="entry name" value="NAD(P)-bd_dom_sf"/>
</dbReference>
<keyword evidence="3" id="KW-1185">Reference proteome</keyword>
<evidence type="ECO:0000313" key="2">
    <source>
        <dbReference type="EMBL" id="ABP80516.1"/>
    </source>
</evidence>
<dbReference type="Pfam" id="PF00107">
    <property type="entry name" value="ADH_zinc_N"/>
    <property type="match status" value="1"/>
</dbReference>
<dbReference type="SMART" id="SM00829">
    <property type="entry name" value="PKS_ER"/>
    <property type="match status" value="1"/>
</dbReference>
<dbReference type="InterPro" id="IPR013149">
    <property type="entry name" value="ADH-like_C"/>
</dbReference>
<dbReference type="SUPFAM" id="SSF51735">
    <property type="entry name" value="NAD(P)-binding Rossmann-fold domains"/>
    <property type="match status" value="1"/>
</dbReference>
<gene>
    <name evidence="2" type="ordered locus">PST_2871</name>
</gene>
<dbReference type="InterPro" id="IPR013154">
    <property type="entry name" value="ADH-like_N"/>
</dbReference>